<evidence type="ECO:0000256" key="5">
    <source>
        <dbReference type="PROSITE-ProRule" id="PRU00267"/>
    </source>
</evidence>
<dbReference type="GO" id="GO:0030527">
    <property type="term" value="F:structural constituent of chromatin"/>
    <property type="evidence" value="ECO:0007669"/>
    <property type="project" value="UniProtKB-ARBA"/>
</dbReference>
<evidence type="ECO:0000256" key="2">
    <source>
        <dbReference type="ARBA" id="ARBA00008774"/>
    </source>
</evidence>
<reference evidence="7 8" key="1">
    <citation type="journal article" date="2014" name="Nat. Genet.">
        <title>Genome sequence of the hot pepper provides insights into the evolution of pungency in Capsicum species.</title>
        <authorList>
            <person name="Kim S."/>
            <person name="Park M."/>
            <person name="Yeom S.I."/>
            <person name="Kim Y.M."/>
            <person name="Lee J.M."/>
            <person name="Lee H.A."/>
            <person name="Seo E."/>
            <person name="Choi J."/>
            <person name="Cheong K."/>
            <person name="Kim K.T."/>
            <person name="Jung K."/>
            <person name="Lee G.W."/>
            <person name="Oh S.K."/>
            <person name="Bae C."/>
            <person name="Kim S.B."/>
            <person name="Lee H.Y."/>
            <person name="Kim S.Y."/>
            <person name="Kim M.S."/>
            <person name="Kang B.C."/>
            <person name="Jo Y.D."/>
            <person name="Yang H.B."/>
            <person name="Jeong H.J."/>
            <person name="Kang W.H."/>
            <person name="Kwon J.K."/>
            <person name="Shin C."/>
            <person name="Lim J.Y."/>
            <person name="Park J.H."/>
            <person name="Huh J.H."/>
            <person name="Kim J.S."/>
            <person name="Kim B.D."/>
            <person name="Cohen O."/>
            <person name="Paran I."/>
            <person name="Suh M.C."/>
            <person name="Lee S.B."/>
            <person name="Kim Y.K."/>
            <person name="Shin Y."/>
            <person name="Noh S.J."/>
            <person name="Park J."/>
            <person name="Seo Y.S."/>
            <person name="Kwon S.Y."/>
            <person name="Kim H.A."/>
            <person name="Park J.M."/>
            <person name="Kim H.J."/>
            <person name="Choi S.B."/>
            <person name="Bosland P.W."/>
            <person name="Reeves G."/>
            <person name="Jo S.H."/>
            <person name="Lee B.W."/>
            <person name="Cho H.T."/>
            <person name="Choi H.S."/>
            <person name="Lee M.S."/>
            <person name="Yu Y."/>
            <person name="Do Choi Y."/>
            <person name="Park B.S."/>
            <person name="van Deynze A."/>
            <person name="Ashrafi H."/>
            <person name="Hill T."/>
            <person name="Kim W.T."/>
            <person name="Pai H.S."/>
            <person name="Ahn H.K."/>
            <person name="Yeam I."/>
            <person name="Giovannoni J.J."/>
            <person name="Rose J.K."/>
            <person name="Sorensen I."/>
            <person name="Lee S.J."/>
            <person name="Kim R.W."/>
            <person name="Choi I.Y."/>
            <person name="Choi B.S."/>
            <person name="Lim J.S."/>
            <person name="Lee Y.H."/>
            <person name="Choi D."/>
        </authorList>
    </citation>
    <scope>NUCLEOTIDE SEQUENCE [LARGE SCALE GENOMIC DNA]</scope>
    <source>
        <strain evidence="8">cv. CM334</strain>
    </source>
</reference>
<proteinExistence type="inferred from homology"/>
<keyword evidence="4 5" id="KW-0539">Nucleus</keyword>
<dbReference type="Pfam" id="PF00505">
    <property type="entry name" value="HMG_box"/>
    <property type="match status" value="1"/>
</dbReference>
<dbReference type="SUPFAM" id="SSF47095">
    <property type="entry name" value="HMG-box"/>
    <property type="match status" value="1"/>
</dbReference>
<dbReference type="SMART" id="SM00398">
    <property type="entry name" value="HMG"/>
    <property type="match status" value="1"/>
</dbReference>
<evidence type="ECO:0000256" key="1">
    <source>
        <dbReference type="ARBA" id="ARBA00004123"/>
    </source>
</evidence>
<comment type="caution">
    <text evidence="7">The sequence shown here is derived from an EMBL/GenBank/DDBJ whole genome shotgun (WGS) entry which is preliminary data.</text>
</comment>
<reference evidence="7 8" key="2">
    <citation type="journal article" date="2017" name="Genome Biol.">
        <title>New reference genome sequences of hot pepper reveal the massive evolution of plant disease-resistance genes by retroduplication.</title>
        <authorList>
            <person name="Kim S."/>
            <person name="Park J."/>
            <person name="Yeom S.I."/>
            <person name="Kim Y.M."/>
            <person name="Seo E."/>
            <person name="Kim K.T."/>
            <person name="Kim M.S."/>
            <person name="Lee J.M."/>
            <person name="Cheong K."/>
            <person name="Shin H.S."/>
            <person name="Kim S.B."/>
            <person name="Han K."/>
            <person name="Lee J."/>
            <person name="Park M."/>
            <person name="Lee H.A."/>
            <person name="Lee H.Y."/>
            <person name="Lee Y."/>
            <person name="Oh S."/>
            <person name="Lee J.H."/>
            <person name="Choi E."/>
            <person name="Choi E."/>
            <person name="Lee S.E."/>
            <person name="Jeon J."/>
            <person name="Kim H."/>
            <person name="Choi G."/>
            <person name="Song H."/>
            <person name="Lee J."/>
            <person name="Lee S.C."/>
            <person name="Kwon J.K."/>
            <person name="Lee H.Y."/>
            <person name="Koo N."/>
            <person name="Hong Y."/>
            <person name="Kim R.W."/>
            <person name="Kang W.H."/>
            <person name="Huh J.H."/>
            <person name="Kang B.C."/>
            <person name="Yang T.J."/>
            <person name="Lee Y.H."/>
            <person name="Bennetzen J.L."/>
            <person name="Choi D."/>
        </authorList>
    </citation>
    <scope>NUCLEOTIDE SEQUENCE [LARGE SCALE GENOMIC DNA]</scope>
    <source>
        <strain evidence="8">cv. CM334</strain>
    </source>
</reference>
<dbReference type="GO" id="GO:0000785">
    <property type="term" value="C:chromatin"/>
    <property type="evidence" value="ECO:0007669"/>
    <property type="project" value="UniProtKB-ARBA"/>
</dbReference>
<dbReference type="EMBL" id="AYRZ02000002">
    <property type="protein sequence ID" value="PHT89504.1"/>
    <property type="molecule type" value="Genomic_DNA"/>
</dbReference>
<comment type="subcellular location">
    <subcellularLocation>
        <location evidence="1">Nucleus</location>
    </subcellularLocation>
</comment>
<comment type="similarity">
    <text evidence="2">Belongs to the HMGB family.</text>
</comment>
<organism evidence="7 8">
    <name type="scientific">Capsicum annuum</name>
    <name type="common">Capsicum pepper</name>
    <dbReference type="NCBI Taxonomy" id="4072"/>
    <lineage>
        <taxon>Eukaryota</taxon>
        <taxon>Viridiplantae</taxon>
        <taxon>Streptophyta</taxon>
        <taxon>Embryophyta</taxon>
        <taxon>Tracheophyta</taxon>
        <taxon>Spermatophyta</taxon>
        <taxon>Magnoliopsida</taxon>
        <taxon>eudicotyledons</taxon>
        <taxon>Gunneridae</taxon>
        <taxon>Pentapetalae</taxon>
        <taxon>asterids</taxon>
        <taxon>lamiids</taxon>
        <taxon>Solanales</taxon>
        <taxon>Solanaceae</taxon>
        <taxon>Solanoideae</taxon>
        <taxon>Capsiceae</taxon>
        <taxon>Capsicum</taxon>
    </lineage>
</organism>
<dbReference type="AlphaFoldDB" id="A0A2G3A5K3"/>
<protein>
    <submittedName>
        <fullName evidence="7">HMG1/2-like protein</fullName>
    </submittedName>
</protein>
<evidence type="ECO:0000313" key="8">
    <source>
        <dbReference type="Proteomes" id="UP000222542"/>
    </source>
</evidence>
<dbReference type="PANTHER" id="PTHR46261">
    <property type="entry name" value="HIGH MOBILITY GROUP B PROTEIN 4-RELATED"/>
    <property type="match status" value="1"/>
</dbReference>
<name>A0A2G3A5K3_CAPAN</name>
<keyword evidence="3 5" id="KW-0238">DNA-binding</keyword>
<evidence type="ECO:0000313" key="7">
    <source>
        <dbReference type="EMBL" id="PHT89504.1"/>
    </source>
</evidence>
<dbReference type="STRING" id="4072.A0A2G3A5K3"/>
<evidence type="ECO:0000256" key="4">
    <source>
        <dbReference type="ARBA" id="ARBA00023242"/>
    </source>
</evidence>
<dbReference type="InterPro" id="IPR031061">
    <property type="entry name" value="HMGB_plant"/>
</dbReference>
<gene>
    <name evidence="7" type="ORF">T459_04617</name>
</gene>
<dbReference type="GO" id="GO:0003682">
    <property type="term" value="F:chromatin binding"/>
    <property type="evidence" value="ECO:0007669"/>
    <property type="project" value="UniProtKB-ARBA"/>
</dbReference>
<dbReference type="Proteomes" id="UP000222542">
    <property type="component" value="Unassembled WGS sequence"/>
</dbReference>
<dbReference type="PROSITE" id="PS50118">
    <property type="entry name" value="HMG_BOX_2"/>
    <property type="match status" value="1"/>
</dbReference>
<dbReference type="GO" id="GO:0003677">
    <property type="term" value="F:DNA binding"/>
    <property type="evidence" value="ECO:0007669"/>
    <property type="project" value="UniProtKB-UniRule"/>
</dbReference>
<evidence type="ECO:0000256" key="3">
    <source>
        <dbReference type="ARBA" id="ARBA00023125"/>
    </source>
</evidence>
<keyword evidence="8" id="KW-1185">Reference proteome</keyword>
<accession>A0A2G3A5K3</accession>
<dbReference type="Gramene" id="PHT89504">
    <property type="protein sequence ID" value="PHT89504"/>
    <property type="gene ID" value="T459_04617"/>
</dbReference>
<feature type="DNA-binding region" description="HMG box" evidence="5">
    <location>
        <begin position="9"/>
        <end position="78"/>
    </location>
</feature>
<evidence type="ECO:0000259" key="6">
    <source>
        <dbReference type="PROSITE" id="PS50118"/>
    </source>
</evidence>
<dbReference type="SMR" id="A0A2G3A5K3"/>
<sequence>MIFKDPNKPKRPASAFFVFMEELWRQFKGEHPYNKSVAALGKTGGDKWKKLSDAEKSPYVEEERKRRWYIKKTWMLMRNK</sequence>
<dbReference type="Gene3D" id="1.10.30.10">
    <property type="entry name" value="High mobility group box domain"/>
    <property type="match status" value="1"/>
</dbReference>
<dbReference type="InterPro" id="IPR009071">
    <property type="entry name" value="HMG_box_dom"/>
</dbReference>
<dbReference type="GO" id="GO:0005634">
    <property type="term" value="C:nucleus"/>
    <property type="evidence" value="ECO:0007669"/>
    <property type="project" value="UniProtKB-SubCell"/>
</dbReference>
<feature type="domain" description="HMG box" evidence="6">
    <location>
        <begin position="9"/>
        <end position="78"/>
    </location>
</feature>
<dbReference type="CDD" id="cd22005">
    <property type="entry name" value="HMG-box_AtHMGB1-like"/>
    <property type="match status" value="1"/>
</dbReference>
<dbReference type="GO" id="GO:0006325">
    <property type="term" value="P:chromatin organization"/>
    <property type="evidence" value="ECO:0007669"/>
    <property type="project" value="UniProtKB-ARBA"/>
</dbReference>
<dbReference type="PANTHER" id="PTHR46261:SF18">
    <property type="entry name" value="DNA-BINDING PROTEIN MNB1B"/>
    <property type="match status" value="1"/>
</dbReference>
<dbReference type="InterPro" id="IPR036910">
    <property type="entry name" value="HMG_box_dom_sf"/>
</dbReference>